<keyword evidence="1" id="KW-1133">Transmembrane helix</keyword>
<gene>
    <name evidence="3" type="ORF">EVOR1521_LOCUS26203</name>
</gene>
<organism evidence="3 4">
    <name type="scientific">Effrenium voratum</name>
    <dbReference type="NCBI Taxonomy" id="2562239"/>
    <lineage>
        <taxon>Eukaryota</taxon>
        <taxon>Sar</taxon>
        <taxon>Alveolata</taxon>
        <taxon>Dinophyceae</taxon>
        <taxon>Suessiales</taxon>
        <taxon>Symbiodiniaceae</taxon>
        <taxon>Effrenium</taxon>
    </lineage>
</organism>
<feature type="transmembrane region" description="Helical" evidence="1">
    <location>
        <begin position="200"/>
        <end position="220"/>
    </location>
</feature>
<comment type="caution">
    <text evidence="3">The sequence shown here is derived from an EMBL/GenBank/DDBJ whole genome shotgun (WGS) entry which is preliminary data.</text>
</comment>
<dbReference type="SUPFAM" id="SSF46565">
    <property type="entry name" value="Chaperone J-domain"/>
    <property type="match status" value="1"/>
</dbReference>
<name>A0AA36NER4_9DINO</name>
<keyword evidence="4" id="KW-1185">Reference proteome</keyword>
<dbReference type="PROSITE" id="PS50076">
    <property type="entry name" value="DNAJ_2"/>
    <property type="match status" value="1"/>
</dbReference>
<dbReference type="CDD" id="cd06257">
    <property type="entry name" value="DnaJ"/>
    <property type="match status" value="1"/>
</dbReference>
<feature type="transmembrane region" description="Helical" evidence="1">
    <location>
        <begin position="30"/>
        <end position="49"/>
    </location>
</feature>
<protein>
    <recommendedName>
        <fullName evidence="2">J domain-containing protein</fullName>
    </recommendedName>
</protein>
<dbReference type="InterPro" id="IPR001623">
    <property type="entry name" value="DnaJ_domain"/>
</dbReference>
<dbReference type="EMBL" id="CAUJNA010003501">
    <property type="protein sequence ID" value="CAJ1403549.1"/>
    <property type="molecule type" value="Genomic_DNA"/>
</dbReference>
<evidence type="ECO:0000313" key="4">
    <source>
        <dbReference type="Proteomes" id="UP001178507"/>
    </source>
</evidence>
<dbReference type="Pfam" id="PF00226">
    <property type="entry name" value="DnaJ"/>
    <property type="match status" value="1"/>
</dbReference>
<reference evidence="3" key="1">
    <citation type="submission" date="2023-08" db="EMBL/GenBank/DDBJ databases">
        <authorList>
            <person name="Chen Y."/>
            <person name="Shah S."/>
            <person name="Dougan E. K."/>
            <person name="Thang M."/>
            <person name="Chan C."/>
        </authorList>
    </citation>
    <scope>NUCLEOTIDE SEQUENCE</scope>
</reference>
<keyword evidence="1" id="KW-0812">Transmembrane</keyword>
<dbReference type="Proteomes" id="UP001178507">
    <property type="component" value="Unassembled WGS sequence"/>
</dbReference>
<proteinExistence type="predicted"/>
<keyword evidence="1" id="KW-0472">Membrane</keyword>
<evidence type="ECO:0000256" key="1">
    <source>
        <dbReference type="SAM" id="Phobius"/>
    </source>
</evidence>
<dbReference type="Gene3D" id="1.10.287.110">
    <property type="entry name" value="DnaJ domain"/>
    <property type="match status" value="1"/>
</dbReference>
<sequence>MSSIEYCASCVDPVPPRPHPAPGQRVRWPAWQAFSTPGLLVVALVPVAAKARRSARRATGSTSMGTEIWSLLGLKGTATKAEIKQRFKSFVRTNHPDVKGDRSPAAIKRWTAITEAYREIMKVSDDLFWVEGWVARVQQIEYAKLQNADRLRRERMEQRAARAGMSLNDFEEAQIAASKAAKEIALDEEENRSQFMLESLSVGLSFVLLFLFVSVIAILVHSPNSK</sequence>
<evidence type="ECO:0000259" key="2">
    <source>
        <dbReference type="PROSITE" id="PS50076"/>
    </source>
</evidence>
<accession>A0AA36NER4</accession>
<evidence type="ECO:0000313" key="3">
    <source>
        <dbReference type="EMBL" id="CAJ1403549.1"/>
    </source>
</evidence>
<dbReference type="InterPro" id="IPR036869">
    <property type="entry name" value="J_dom_sf"/>
</dbReference>
<feature type="domain" description="J" evidence="2">
    <location>
        <begin position="67"/>
        <end position="160"/>
    </location>
</feature>
<dbReference type="AlphaFoldDB" id="A0AA36NER4"/>